<dbReference type="EMBL" id="JBAMMX010000020">
    <property type="protein sequence ID" value="KAK6920561.1"/>
    <property type="molecule type" value="Genomic_DNA"/>
</dbReference>
<evidence type="ECO:0000313" key="4">
    <source>
        <dbReference type="Proteomes" id="UP001370490"/>
    </source>
</evidence>
<reference evidence="3 4" key="1">
    <citation type="submission" date="2023-12" db="EMBL/GenBank/DDBJ databases">
        <title>A high-quality genome assembly for Dillenia turbinata (Dilleniales).</title>
        <authorList>
            <person name="Chanderbali A."/>
        </authorList>
    </citation>
    <scope>NUCLEOTIDE SEQUENCE [LARGE SCALE GENOMIC DNA]</scope>
    <source>
        <strain evidence="3">LSX21</strain>
        <tissue evidence="3">Leaf</tissue>
    </source>
</reference>
<evidence type="ECO:0000259" key="2">
    <source>
        <dbReference type="Pfam" id="PF25821"/>
    </source>
</evidence>
<dbReference type="Proteomes" id="UP001370490">
    <property type="component" value="Unassembled WGS sequence"/>
</dbReference>
<evidence type="ECO:0000313" key="3">
    <source>
        <dbReference type="EMBL" id="KAK6920561.1"/>
    </source>
</evidence>
<organism evidence="3 4">
    <name type="scientific">Dillenia turbinata</name>
    <dbReference type="NCBI Taxonomy" id="194707"/>
    <lineage>
        <taxon>Eukaryota</taxon>
        <taxon>Viridiplantae</taxon>
        <taxon>Streptophyta</taxon>
        <taxon>Embryophyta</taxon>
        <taxon>Tracheophyta</taxon>
        <taxon>Spermatophyta</taxon>
        <taxon>Magnoliopsida</taxon>
        <taxon>eudicotyledons</taxon>
        <taxon>Gunneridae</taxon>
        <taxon>Pentapetalae</taxon>
        <taxon>Dilleniales</taxon>
        <taxon>Dilleniaceae</taxon>
        <taxon>Dillenia</taxon>
    </lineage>
</organism>
<gene>
    <name evidence="3" type="ORF">RJ641_014239</name>
</gene>
<name>A0AAN8UZI9_9MAGN</name>
<dbReference type="InterPro" id="IPR057710">
    <property type="entry name" value="DUF7950"/>
</dbReference>
<feature type="region of interest" description="Disordered" evidence="1">
    <location>
        <begin position="35"/>
        <end position="100"/>
    </location>
</feature>
<feature type="compositionally biased region" description="Basic residues" evidence="1">
    <location>
        <begin position="60"/>
        <end position="79"/>
    </location>
</feature>
<comment type="caution">
    <text evidence="3">The sequence shown here is derived from an EMBL/GenBank/DDBJ whole genome shotgun (WGS) entry which is preliminary data.</text>
</comment>
<proteinExistence type="predicted"/>
<dbReference type="PANTHER" id="PTHR33595">
    <property type="entry name" value="VON WILLEBRAND FACTOR A DOMAIN PROTEIN"/>
    <property type="match status" value="1"/>
</dbReference>
<dbReference type="AlphaFoldDB" id="A0AAN8UZI9"/>
<keyword evidence="4" id="KW-1185">Reference proteome</keyword>
<sequence length="291" mass="31907">MDGRGGCCIARYRGGGGGAYDMSKIDRIMLRFRPIAPKPTPANSTTGLSVSENTNIGCRARGKRRNHVTGSSNRKRGGRKVNNSSSPSSSSSLEEEKVSKPALVPVTLSLMPETSEQKLESQVEPKIKQEKVRSSPIWLSVGDKDDQVDRTVMMMPHPMRVVGSYVTVECVTDTWVEGDGVGSTDEEKMKSLEKDTCPGFVSDGLNRVWWANGAYKEMMGVESWGEMVVWLVVKASLPPVTVRGFTCRVKLQYTSARSSSHSLTVPCDVWRLDASGFAWRLDVKAALSLGR</sequence>
<accession>A0AAN8UZI9</accession>
<protein>
    <recommendedName>
        <fullName evidence="2">DUF7950 domain-containing protein</fullName>
    </recommendedName>
</protein>
<dbReference type="PANTHER" id="PTHR33595:SF7">
    <property type="entry name" value="OS12G0242500 PROTEIN"/>
    <property type="match status" value="1"/>
</dbReference>
<feature type="compositionally biased region" description="Polar residues" evidence="1">
    <location>
        <begin position="41"/>
        <end position="56"/>
    </location>
</feature>
<evidence type="ECO:0000256" key="1">
    <source>
        <dbReference type="SAM" id="MobiDB-lite"/>
    </source>
</evidence>
<dbReference type="Pfam" id="PF25821">
    <property type="entry name" value="DUF7950"/>
    <property type="match status" value="1"/>
</dbReference>
<feature type="domain" description="DUF7950" evidence="2">
    <location>
        <begin position="163"/>
        <end position="288"/>
    </location>
</feature>